<sequence length="76" mass="8172">MSGEEGHNDNAEAPGGDDKDNAQQEHVAPNGDLRGARRRFAGPLPRPQRGYYSDLPRPAGAGLRNGTDGRHAHDRS</sequence>
<feature type="region of interest" description="Disordered" evidence="1">
    <location>
        <begin position="1"/>
        <end position="76"/>
    </location>
</feature>
<dbReference type="AlphaFoldDB" id="A0A645EKW7"/>
<comment type="caution">
    <text evidence="2">The sequence shown here is derived from an EMBL/GenBank/DDBJ whole genome shotgun (WGS) entry which is preliminary data.</text>
</comment>
<reference evidence="2" key="1">
    <citation type="submission" date="2019-08" db="EMBL/GenBank/DDBJ databases">
        <authorList>
            <person name="Kucharzyk K."/>
            <person name="Murdoch R.W."/>
            <person name="Higgins S."/>
            <person name="Loffler F."/>
        </authorList>
    </citation>
    <scope>NUCLEOTIDE SEQUENCE</scope>
</reference>
<protein>
    <submittedName>
        <fullName evidence="2">Uncharacterized protein</fullName>
    </submittedName>
</protein>
<feature type="compositionally biased region" description="Basic and acidic residues" evidence="1">
    <location>
        <begin position="67"/>
        <end position="76"/>
    </location>
</feature>
<organism evidence="2">
    <name type="scientific">bioreactor metagenome</name>
    <dbReference type="NCBI Taxonomy" id="1076179"/>
    <lineage>
        <taxon>unclassified sequences</taxon>
        <taxon>metagenomes</taxon>
        <taxon>ecological metagenomes</taxon>
    </lineage>
</organism>
<evidence type="ECO:0000256" key="1">
    <source>
        <dbReference type="SAM" id="MobiDB-lite"/>
    </source>
</evidence>
<accession>A0A645EKW7</accession>
<evidence type="ECO:0000313" key="2">
    <source>
        <dbReference type="EMBL" id="MPN01769.1"/>
    </source>
</evidence>
<dbReference type="EMBL" id="VSSQ01047756">
    <property type="protein sequence ID" value="MPN01769.1"/>
    <property type="molecule type" value="Genomic_DNA"/>
</dbReference>
<proteinExistence type="predicted"/>
<gene>
    <name evidence="2" type="ORF">SDC9_148981</name>
</gene>
<name>A0A645EKW7_9ZZZZ</name>
<feature type="compositionally biased region" description="Basic and acidic residues" evidence="1">
    <location>
        <begin position="1"/>
        <end position="23"/>
    </location>
</feature>